<gene>
    <name evidence="1" type="ORF">SS50377_18483</name>
    <name evidence="2" type="ORF">SS50377_22329</name>
</gene>
<evidence type="ECO:0000313" key="2">
    <source>
        <dbReference type="EMBL" id="KAH0574714.1"/>
    </source>
</evidence>
<dbReference type="AlphaFoldDB" id="V6LCK6"/>
<evidence type="ECO:0000313" key="1">
    <source>
        <dbReference type="EMBL" id="EST42177.1"/>
    </source>
</evidence>
<sequence length="154" mass="18389">MDQNIMDAEGILEVEEESQNRDQLFKIYYSEKMKKQLKIQEDCNEITYKEILQLSNHYKQKRQYWNTQTTASASIRHLDLKAITLNTVFLPKEQVQQAQQQQKYITKLNKNKSSPVSRFNKHFITNSQRQLQQIQRDSFQFLTSNDLACHVEEQ</sequence>
<keyword evidence="3" id="KW-1185">Reference proteome</keyword>
<organism evidence="1">
    <name type="scientific">Spironucleus salmonicida</name>
    <dbReference type="NCBI Taxonomy" id="348837"/>
    <lineage>
        <taxon>Eukaryota</taxon>
        <taxon>Metamonada</taxon>
        <taxon>Diplomonadida</taxon>
        <taxon>Hexamitidae</taxon>
        <taxon>Hexamitinae</taxon>
        <taxon>Spironucleus</taxon>
    </lineage>
</organism>
<accession>V6LCK6</accession>
<evidence type="ECO:0000313" key="3">
    <source>
        <dbReference type="Proteomes" id="UP000018208"/>
    </source>
</evidence>
<dbReference type="VEuPathDB" id="GiardiaDB:SS50377_22329"/>
<dbReference type="Proteomes" id="UP000018208">
    <property type="component" value="Unassembled WGS sequence"/>
</dbReference>
<reference evidence="1 2" key="1">
    <citation type="journal article" date="2014" name="PLoS Genet.">
        <title>The Genome of Spironucleus salmonicida Highlights a Fish Pathogen Adapted to Fluctuating Environments.</title>
        <authorList>
            <person name="Xu F."/>
            <person name="Jerlstrom-Hultqvist J."/>
            <person name="Einarsson E."/>
            <person name="Astvaldsson A."/>
            <person name="Svard S.G."/>
            <person name="Andersson J.O."/>
        </authorList>
    </citation>
    <scope>NUCLEOTIDE SEQUENCE</scope>
    <source>
        <strain evidence="2">ATCC 50377</strain>
    </source>
</reference>
<proteinExistence type="predicted"/>
<protein>
    <submittedName>
        <fullName evidence="1">Uncharacterized protein</fullName>
    </submittedName>
</protein>
<name>V6LCK6_9EUKA</name>
<dbReference type="EMBL" id="AUWU02000003">
    <property type="protein sequence ID" value="KAH0574714.1"/>
    <property type="molecule type" value="Genomic_DNA"/>
</dbReference>
<dbReference type="EMBL" id="KI546166">
    <property type="protein sequence ID" value="EST42177.1"/>
    <property type="molecule type" value="Genomic_DNA"/>
</dbReference>
<reference evidence="2" key="2">
    <citation type="submission" date="2020-12" db="EMBL/GenBank/DDBJ databases">
        <title>New Spironucleus salmonicida genome in near-complete chromosomes.</title>
        <authorList>
            <person name="Xu F."/>
            <person name="Kurt Z."/>
            <person name="Jimenez-Gonzalez A."/>
            <person name="Astvaldsson A."/>
            <person name="Andersson J.O."/>
            <person name="Svard S.G."/>
        </authorList>
    </citation>
    <scope>NUCLEOTIDE SEQUENCE</scope>
    <source>
        <strain evidence="2">ATCC 50377</strain>
    </source>
</reference>